<proteinExistence type="predicted"/>
<protein>
    <submittedName>
        <fullName evidence="1">Uncharacterized protein</fullName>
    </submittedName>
</protein>
<organism evidence="1 2">
    <name type="scientific">Escallonia rubra</name>
    <dbReference type="NCBI Taxonomy" id="112253"/>
    <lineage>
        <taxon>Eukaryota</taxon>
        <taxon>Viridiplantae</taxon>
        <taxon>Streptophyta</taxon>
        <taxon>Embryophyta</taxon>
        <taxon>Tracheophyta</taxon>
        <taxon>Spermatophyta</taxon>
        <taxon>Magnoliopsida</taxon>
        <taxon>eudicotyledons</taxon>
        <taxon>Gunneridae</taxon>
        <taxon>Pentapetalae</taxon>
        <taxon>asterids</taxon>
        <taxon>campanulids</taxon>
        <taxon>Escalloniales</taxon>
        <taxon>Escalloniaceae</taxon>
        <taxon>Escallonia</taxon>
    </lineage>
</organism>
<keyword evidence="2" id="KW-1185">Reference proteome</keyword>
<dbReference type="AlphaFoldDB" id="A0AA88R354"/>
<name>A0AA88R354_9ASTE</name>
<accession>A0AA88R354</accession>
<evidence type="ECO:0000313" key="1">
    <source>
        <dbReference type="EMBL" id="KAK2974540.1"/>
    </source>
</evidence>
<gene>
    <name evidence="1" type="ORF">RJ640_007384</name>
</gene>
<dbReference type="EMBL" id="JAVXUO010002307">
    <property type="protein sequence ID" value="KAK2974540.1"/>
    <property type="molecule type" value="Genomic_DNA"/>
</dbReference>
<sequence length="166" mass="18858">MSSILPKCECSLQEDNSKGNPFFDIYGPEAKAEVIFKTPEANSTLNLQDVQGLVTWVLAEGFMPSWIFIKQLQSDFHPPGEDGCRHCSTLRWMKEFLLRWRQRIYAARGVFHVAMALWRRAIQECTGSTWRPCNMWRSSVDKCEPIREMDDSQLVGAPEAAAVTGG</sequence>
<comment type="caution">
    <text evidence="1">The sequence shown here is derived from an EMBL/GenBank/DDBJ whole genome shotgun (WGS) entry which is preliminary data.</text>
</comment>
<dbReference type="Proteomes" id="UP001187471">
    <property type="component" value="Unassembled WGS sequence"/>
</dbReference>
<reference evidence="1" key="1">
    <citation type="submission" date="2022-12" db="EMBL/GenBank/DDBJ databases">
        <title>Draft genome assemblies for two species of Escallonia (Escalloniales).</title>
        <authorList>
            <person name="Chanderbali A."/>
            <person name="Dervinis C."/>
            <person name="Anghel I."/>
            <person name="Soltis D."/>
            <person name="Soltis P."/>
            <person name="Zapata F."/>
        </authorList>
    </citation>
    <scope>NUCLEOTIDE SEQUENCE</scope>
    <source>
        <strain evidence="1">UCBG92.1500</strain>
        <tissue evidence="1">Leaf</tissue>
    </source>
</reference>
<evidence type="ECO:0000313" key="2">
    <source>
        <dbReference type="Proteomes" id="UP001187471"/>
    </source>
</evidence>